<evidence type="ECO:0008006" key="3">
    <source>
        <dbReference type="Google" id="ProtNLM"/>
    </source>
</evidence>
<dbReference type="EMBL" id="BK015540">
    <property type="protein sequence ID" value="DAE11999.1"/>
    <property type="molecule type" value="Genomic_DNA"/>
</dbReference>
<feature type="compositionally biased region" description="Basic residues" evidence="1">
    <location>
        <begin position="1"/>
        <end position="13"/>
    </location>
</feature>
<protein>
    <recommendedName>
        <fullName evidence="3">HTH domain-containing protein</fullName>
    </recommendedName>
</protein>
<dbReference type="Gene3D" id="1.10.10.10">
    <property type="entry name" value="Winged helix-like DNA-binding domain superfamily/Winged helix DNA-binding domain"/>
    <property type="match status" value="1"/>
</dbReference>
<name>A0A8S5PY83_9CAUD</name>
<reference evidence="2" key="1">
    <citation type="journal article" date="2021" name="Proc. Natl. Acad. Sci. U.S.A.">
        <title>A Catalog of Tens of Thousands of Viruses from Human Metagenomes Reveals Hidden Associations with Chronic Diseases.</title>
        <authorList>
            <person name="Tisza M.J."/>
            <person name="Buck C.B."/>
        </authorList>
    </citation>
    <scope>NUCLEOTIDE SEQUENCE</scope>
    <source>
        <strain evidence="2">CtBtT5</strain>
    </source>
</reference>
<accession>A0A8S5PY83</accession>
<evidence type="ECO:0000313" key="2">
    <source>
        <dbReference type="EMBL" id="DAE11999.1"/>
    </source>
</evidence>
<evidence type="ECO:0000256" key="1">
    <source>
        <dbReference type="SAM" id="MobiDB-lite"/>
    </source>
</evidence>
<dbReference type="InterPro" id="IPR036388">
    <property type="entry name" value="WH-like_DNA-bd_sf"/>
</dbReference>
<proteinExistence type="predicted"/>
<organism evidence="2">
    <name type="scientific">Myoviridae sp. ctBtT5</name>
    <dbReference type="NCBI Taxonomy" id="2825048"/>
    <lineage>
        <taxon>Viruses</taxon>
        <taxon>Duplodnaviria</taxon>
        <taxon>Heunggongvirae</taxon>
        <taxon>Uroviricota</taxon>
        <taxon>Caudoviricetes</taxon>
    </lineage>
</organism>
<feature type="region of interest" description="Disordered" evidence="1">
    <location>
        <begin position="1"/>
        <end position="22"/>
    </location>
</feature>
<sequence length="66" mass="7184">MATKRTRTEKKRPRADSQKNKKAVALAVAKNPMASTGELAKIAGVSKGTVHNKLNELKQLKDEAIL</sequence>